<accession>A0A3P8CIJ0</accession>
<keyword evidence="2" id="KW-1185">Reference proteome</keyword>
<dbReference type="EMBL" id="UZAL01027221">
    <property type="protein sequence ID" value="VDP30450.1"/>
    <property type="molecule type" value="Genomic_DNA"/>
</dbReference>
<dbReference type="Proteomes" id="UP000269396">
    <property type="component" value="Unassembled WGS sequence"/>
</dbReference>
<proteinExistence type="predicted"/>
<gene>
    <name evidence="1" type="ORF">SMTD_LOCUS5804</name>
</gene>
<protein>
    <submittedName>
        <fullName evidence="1">Uncharacterized protein</fullName>
    </submittedName>
</protein>
<sequence>MANSTTSVILGQSTSHNLADTVDVNETERSCADNGELPVISSQTAGDVPPVIEHSNRRLGESIVERDLVSATPLEDDIAVFGNGIVKVIGL</sequence>
<evidence type="ECO:0000313" key="1">
    <source>
        <dbReference type="EMBL" id="VDP30450.1"/>
    </source>
</evidence>
<dbReference type="AlphaFoldDB" id="A0A3P8CIJ0"/>
<reference evidence="1 2" key="1">
    <citation type="submission" date="2018-11" db="EMBL/GenBank/DDBJ databases">
        <authorList>
            <consortium name="Pathogen Informatics"/>
        </authorList>
    </citation>
    <scope>NUCLEOTIDE SEQUENCE [LARGE SCALE GENOMIC DNA]</scope>
    <source>
        <strain>Denwood</strain>
        <strain evidence="2">Zambia</strain>
    </source>
</reference>
<organism evidence="1 2">
    <name type="scientific">Schistosoma mattheei</name>
    <dbReference type="NCBI Taxonomy" id="31246"/>
    <lineage>
        <taxon>Eukaryota</taxon>
        <taxon>Metazoa</taxon>
        <taxon>Spiralia</taxon>
        <taxon>Lophotrochozoa</taxon>
        <taxon>Platyhelminthes</taxon>
        <taxon>Trematoda</taxon>
        <taxon>Digenea</taxon>
        <taxon>Strigeidida</taxon>
        <taxon>Schistosomatoidea</taxon>
        <taxon>Schistosomatidae</taxon>
        <taxon>Schistosoma</taxon>
    </lineage>
</organism>
<name>A0A3P8CIJ0_9TREM</name>
<evidence type="ECO:0000313" key="2">
    <source>
        <dbReference type="Proteomes" id="UP000269396"/>
    </source>
</evidence>